<evidence type="ECO:0000256" key="1">
    <source>
        <dbReference type="ARBA" id="ARBA00005384"/>
    </source>
</evidence>
<dbReference type="EMBL" id="VUNA01000013">
    <property type="protein sequence ID" value="MST71070.1"/>
    <property type="molecule type" value="Genomic_DNA"/>
</dbReference>
<gene>
    <name evidence="7" type="ORF">FYJ65_06960</name>
</gene>
<dbReference type="PROSITE" id="PS50949">
    <property type="entry name" value="HTH_GNTR"/>
    <property type="match status" value="1"/>
</dbReference>
<dbReference type="Gene3D" id="1.10.10.10">
    <property type="entry name" value="Winged helix-like DNA-binding domain superfamily/Winged helix DNA-binding domain"/>
    <property type="match status" value="1"/>
</dbReference>
<protein>
    <submittedName>
        <fullName evidence="7">PLP-dependent aminotransferase family protein</fullName>
    </submittedName>
</protein>
<dbReference type="RefSeq" id="WP_154554631.1">
    <property type="nucleotide sequence ID" value="NZ_JAQXUZ010000023.1"/>
</dbReference>
<dbReference type="InterPro" id="IPR051446">
    <property type="entry name" value="HTH_trans_reg/aminotransferase"/>
</dbReference>
<dbReference type="Pfam" id="PF00155">
    <property type="entry name" value="Aminotran_1_2"/>
    <property type="match status" value="1"/>
</dbReference>
<dbReference type="InterPro" id="IPR000524">
    <property type="entry name" value="Tscrpt_reg_HTH_GntR"/>
</dbReference>
<keyword evidence="5" id="KW-0804">Transcription</keyword>
<dbReference type="InterPro" id="IPR036388">
    <property type="entry name" value="WH-like_DNA-bd_sf"/>
</dbReference>
<evidence type="ECO:0000259" key="6">
    <source>
        <dbReference type="PROSITE" id="PS50949"/>
    </source>
</evidence>
<keyword evidence="7" id="KW-0032">Aminotransferase</keyword>
<dbReference type="GO" id="GO:0008483">
    <property type="term" value="F:transaminase activity"/>
    <property type="evidence" value="ECO:0007669"/>
    <property type="project" value="UniProtKB-KW"/>
</dbReference>
<dbReference type="PANTHER" id="PTHR46577:SF1">
    <property type="entry name" value="HTH-TYPE TRANSCRIPTIONAL REGULATORY PROTEIN GABR"/>
    <property type="match status" value="1"/>
</dbReference>
<sequence>MKDIVLNLDDSLEINLYVQIYNQFKERILSGEISPGTKIPSLRRFAKDNAISVTTVETAYNQLLVEGYIESRPKSGYYVSDHIAEVVSDLKTEFKEESLESILPMDDSKNVRDKSLIYDEESFEFSKWKKCMNKVFNEHSNMLQTQGDVQGEQALRYEIAKYLYARRGVKCSSNQIVIGAGSQQLAVQLIRILRELNVAHAATEMPGYGPVREIFRDEGLNISRIPIDEEGIMVEKLPTNMKSLVYVNPSNQFPTGVVMPVARRYELIKWAVDNDSYILEDDYDSELRYFGKPVPALKGLDQSGRVIYLGSFSSTLFAAIKISYMVLPKELAKIFEKIKDRYSQTCSKAEQLCLAIYMEEGYYSRNIKRCRRMNAGKLETTMKMFAQAKADFIEPIDSKSGLAIMLRIHADIPVEEVCQTAHKLGLTMRPVQDLCTEKEQVVVFYFYRVSDALLRLLIKMFVNNMSKVLAVYERRKLQSL</sequence>
<proteinExistence type="inferred from homology"/>
<dbReference type="InterPro" id="IPR015424">
    <property type="entry name" value="PyrdxlP-dep_Trfase"/>
</dbReference>
<name>A0A6N7X6B9_9FIRM</name>
<dbReference type="Pfam" id="PF00392">
    <property type="entry name" value="GntR"/>
    <property type="match status" value="1"/>
</dbReference>
<keyword evidence="8" id="KW-1185">Reference proteome</keyword>
<dbReference type="SUPFAM" id="SSF46785">
    <property type="entry name" value="Winged helix' DNA-binding domain"/>
    <property type="match status" value="1"/>
</dbReference>
<keyword evidence="7" id="KW-0808">Transferase</keyword>
<comment type="similarity">
    <text evidence="1">In the C-terminal section; belongs to the class-I pyridoxal-phosphate-dependent aminotransferase family.</text>
</comment>
<reference evidence="7 8" key="1">
    <citation type="submission" date="2019-08" db="EMBL/GenBank/DDBJ databases">
        <title>In-depth cultivation of the pig gut microbiome towards novel bacterial diversity and tailored functional studies.</title>
        <authorList>
            <person name="Wylensek D."/>
            <person name="Hitch T.C.A."/>
            <person name="Clavel T."/>
        </authorList>
    </citation>
    <scope>NUCLEOTIDE SEQUENCE [LARGE SCALE GENOMIC DNA]</scope>
    <source>
        <strain evidence="7 8">WCA-MUC-591-APC-4B</strain>
    </source>
</reference>
<dbReference type="InterPro" id="IPR004839">
    <property type="entry name" value="Aminotransferase_I/II_large"/>
</dbReference>
<dbReference type="AlphaFoldDB" id="A0A6N7X6B9"/>
<evidence type="ECO:0000313" key="8">
    <source>
        <dbReference type="Proteomes" id="UP000469424"/>
    </source>
</evidence>
<comment type="caution">
    <text evidence="7">The sequence shown here is derived from an EMBL/GenBank/DDBJ whole genome shotgun (WGS) entry which is preliminary data.</text>
</comment>
<keyword evidence="4" id="KW-0238">DNA-binding</keyword>
<evidence type="ECO:0000256" key="4">
    <source>
        <dbReference type="ARBA" id="ARBA00023125"/>
    </source>
</evidence>
<dbReference type="Gene3D" id="3.40.640.10">
    <property type="entry name" value="Type I PLP-dependent aspartate aminotransferase-like (Major domain)"/>
    <property type="match status" value="1"/>
</dbReference>
<dbReference type="CDD" id="cd00609">
    <property type="entry name" value="AAT_like"/>
    <property type="match status" value="1"/>
</dbReference>
<evidence type="ECO:0000256" key="5">
    <source>
        <dbReference type="ARBA" id="ARBA00023163"/>
    </source>
</evidence>
<dbReference type="InterPro" id="IPR015421">
    <property type="entry name" value="PyrdxlP-dep_Trfase_major"/>
</dbReference>
<dbReference type="GO" id="GO:0003700">
    <property type="term" value="F:DNA-binding transcription factor activity"/>
    <property type="evidence" value="ECO:0007669"/>
    <property type="project" value="InterPro"/>
</dbReference>
<dbReference type="GO" id="GO:0003677">
    <property type="term" value="F:DNA binding"/>
    <property type="evidence" value="ECO:0007669"/>
    <property type="project" value="UniProtKB-KW"/>
</dbReference>
<dbReference type="SMART" id="SM00345">
    <property type="entry name" value="HTH_GNTR"/>
    <property type="match status" value="1"/>
</dbReference>
<organism evidence="7 8">
    <name type="scientific">Mogibacterium kristiansenii</name>
    <dbReference type="NCBI Taxonomy" id="2606708"/>
    <lineage>
        <taxon>Bacteria</taxon>
        <taxon>Bacillati</taxon>
        <taxon>Bacillota</taxon>
        <taxon>Clostridia</taxon>
        <taxon>Peptostreptococcales</taxon>
        <taxon>Anaerovoracaceae</taxon>
        <taxon>Mogibacterium</taxon>
    </lineage>
</organism>
<evidence type="ECO:0000256" key="3">
    <source>
        <dbReference type="ARBA" id="ARBA00023015"/>
    </source>
</evidence>
<dbReference type="Proteomes" id="UP000469424">
    <property type="component" value="Unassembled WGS sequence"/>
</dbReference>
<accession>A0A6N7X6B9</accession>
<keyword evidence="3" id="KW-0805">Transcription regulation</keyword>
<feature type="domain" description="HTH gntR-type" evidence="6">
    <location>
        <begin position="14"/>
        <end position="82"/>
    </location>
</feature>
<dbReference type="InterPro" id="IPR036390">
    <property type="entry name" value="WH_DNA-bd_sf"/>
</dbReference>
<evidence type="ECO:0000256" key="2">
    <source>
        <dbReference type="ARBA" id="ARBA00022898"/>
    </source>
</evidence>
<dbReference type="GO" id="GO:0030170">
    <property type="term" value="F:pyridoxal phosphate binding"/>
    <property type="evidence" value="ECO:0007669"/>
    <property type="project" value="InterPro"/>
</dbReference>
<dbReference type="CDD" id="cd07377">
    <property type="entry name" value="WHTH_GntR"/>
    <property type="match status" value="1"/>
</dbReference>
<keyword evidence="2" id="KW-0663">Pyridoxal phosphate</keyword>
<dbReference type="SUPFAM" id="SSF53383">
    <property type="entry name" value="PLP-dependent transferases"/>
    <property type="match status" value="1"/>
</dbReference>
<evidence type="ECO:0000313" key="7">
    <source>
        <dbReference type="EMBL" id="MST71070.1"/>
    </source>
</evidence>
<dbReference type="PANTHER" id="PTHR46577">
    <property type="entry name" value="HTH-TYPE TRANSCRIPTIONAL REGULATORY PROTEIN GABR"/>
    <property type="match status" value="1"/>
</dbReference>